<accession>A0A1J5QW40</accession>
<protein>
    <recommendedName>
        <fullName evidence="2">SHOCT domain-containing protein</fullName>
    </recommendedName>
</protein>
<evidence type="ECO:0000313" key="3">
    <source>
        <dbReference type="EMBL" id="OIQ87736.1"/>
    </source>
</evidence>
<proteinExistence type="predicted"/>
<dbReference type="AlphaFoldDB" id="A0A1J5QW40"/>
<dbReference type="EMBL" id="MLJW01000406">
    <property type="protein sequence ID" value="OIQ87736.1"/>
    <property type="molecule type" value="Genomic_DNA"/>
</dbReference>
<evidence type="ECO:0000259" key="2">
    <source>
        <dbReference type="Pfam" id="PF09851"/>
    </source>
</evidence>
<comment type="caution">
    <text evidence="3">The sequence shown here is derived from an EMBL/GenBank/DDBJ whole genome shotgun (WGS) entry which is preliminary data.</text>
</comment>
<dbReference type="InterPro" id="IPR018649">
    <property type="entry name" value="SHOCT"/>
</dbReference>
<gene>
    <name evidence="3" type="ORF">GALL_303830</name>
</gene>
<keyword evidence="1" id="KW-0472">Membrane</keyword>
<reference evidence="3" key="1">
    <citation type="submission" date="2016-10" db="EMBL/GenBank/DDBJ databases">
        <title>Sequence of Gallionella enrichment culture.</title>
        <authorList>
            <person name="Poehlein A."/>
            <person name="Muehling M."/>
            <person name="Daniel R."/>
        </authorList>
    </citation>
    <scope>NUCLEOTIDE SEQUENCE</scope>
</reference>
<name>A0A1J5QW40_9ZZZZ</name>
<feature type="domain" description="SHOCT" evidence="2">
    <location>
        <begin position="52"/>
        <end position="78"/>
    </location>
</feature>
<organism evidence="3">
    <name type="scientific">mine drainage metagenome</name>
    <dbReference type="NCBI Taxonomy" id="410659"/>
    <lineage>
        <taxon>unclassified sequences</taxon>
        <taxon>metagenomes</taxon>
        <taxon>ecological metagenomes</taxon>
    </lineage>
</organism>
<keyword evidence="1" id="KW-1133">Transmembrane helix</keyword>
<sequence>MHYWNGMNWAYGGGFIMWLGMLLVWLVPLGLVIALVLHLSNQNRSTNESETAIDLLEKAYARGEINRDEFLQKREDLLDTKKPPKI</sequence>
<dbReference type="Pfam" id="PF09851">
    <property type="entry name" value="SHOCT"/>
    <property type="match status" value="1"/>
</dbReference>
<keyword evidence="1" id="KW-0812">Transmembrane</keyword>
<feature type="transmembrane region" description="Helical" evidence="1">
    <location>
        <begin position="15"/>
        <end position="37"/>
    </location>
</feature>
<evidence type="ECO:0000256" key="1">
    <source>
        <dbReference type="SAM" id="Phobius"/>
    </source>
</evidence>